<evidence type="ECO:0000256" key="3">
    <source>
        <dbReference type="ARBA" id="ARBA00023319"/>
    </source>
</evidence>
<evidence type="ECO:0000256" key="2">
    <source>
        <dbReference type="ARBA" id="ARBA00023136"/>
    </source>
</evidence>
<dbReference type="PANTHER" id="PTHR24100:SF151">
    <property type="entry name" value="ICOS LIGAND"/>
    <property type="match status" value="1"/>
</dbReference>
<feature type="domain" description="Ig-like" evidence="5">
    <location>
        <begin position="149"/>
        <end position="222"/>
    </location>
</feature>
<dbReference type="SMART" id="SM00409">
    <property type="entry name" value="IG"/>
    <property type="match status" value="1"/>
</dbReference>
<evidence type="ECO:0000256" key="4">
    <source>
        <dbReference type="SAM" id="SignalP"/>
    </source>
</evidence>
<dbReference type="GO" id="GO:0009897">
    <property type="term" value="C:external side of plasma membrane"/>
    <property type="evidence" value="ECO:0007669"/>
    <property type="project" value="TreeGrafter"/>
</dbReference>
<feature type="domain" description="Ig-like" evidence="5">
    <location>
        <begin position="12"/>
        <end position="113"/>
    </location>
</feature>
<dbReference type="GO" id="GO:0001817">
    <property type="term" value="P:regulation of cytokine production"/>
    <property type="evidence" value="ECO:0007669"/>
    <property type="project" value="TreeGrafter"/>
</dbReference>
<sequence length="222" mass="24826">MDQTVLLLLTVSGITASMSEIVVVEEGSDATLPCSLGNNDSIEQKVFDWKKDGQEGRQEVFIYARGDYYGKGMDGQDQQFRGRVFHFAEELKNGNASITIRDTIVADSGNYTCIFPDFDPHRKYYVWLTVHYILKDRSAENIPGTVLKPQIRILNATEDGVQLLCEVRDAFPEPSLEWRDSDGNVSSATEPLVSKEGKGFSVSLIATVTRTRTNRFQCVATQ</sequence>
<dbReference type="InterPro" id="IPR003599">
    <property type="entry name" value="Ig_sub"/>
</dbReference>
<feature type="chain" id="PRO_5018626461" evidence="4">
    <location>
        <begin position="17"/>
        <end position="222"/>
    </location>
</feature>
<dbReference type="AlphaFoldDB" id="A0A3Q1F8H6"/>
<dbReference type="PANTHER" id="PTHR24100">
    <property type="entry name" value="BUTYROPHILIN"/>
    <property type="match status" value="1"/>
</dbReference>
<dbReference type="Pfam" id="PF22705">
    <property type="entry name" value="C2-set_3"/>
    <property type="match status" value="1"/>
</dbReference>
<accession>A0A3Q1F8H6</accession>
<dbReference type="Proteomes" id="UP000257200">
    <property type="component" value="Unplaced"/>
</dbReference>
<keyword evidence="4" id="KW-0732">Signal</keyword>
<name>A0A3Q1F8H6_9TELE</name>
<dbReference type="Pfam" id="PF07686">
    <property type="entry name" value="V-set"/>
    <property type="match status" value="1"/>
</dbReference>
<feature type="signal peptide" evidence="4">
    <location>
        <begin position="1"/>
        <end position="16"/>
    </location>
</feature>
<keyword evidence="2" id="KW-0472">Membrane</keyword>
<organism evidence="6 7">
    <name type="scientific">Acanthochromis polyacanthus</name>
    <name type="common">spiny chromis</name>
    <dbReference type="NCBI Taxonomy" id="80966"/>
    <lineage>
        <taxon>Eukaryota</taxon>
        <taxon>Metazoa</taxon>
        <taxon>Chordata</taxon>
        <taxon>Craniata</taxon>
        <taxon>Vertebrata</taxon>
        <taxon>Euteleostomi</taxon>
        <taxon>Actinopterygii</taxon>
        <taxon>Neopterygii</taxon>
        <taxon>Teleostei</taxon>
        <taxon>Neoteleostei</taxon>
        <taxon>Acanthomorphata</taxon>
        <taxon>Ovalentaria</taxon>
        <taxon>Pomacentridae</taxon>
        <taxon>Acanthochromis</taxon>
    </lineage>
</organism>
<reference evidence="6" key="1">
    <citation type="submission" date="2025-08" db="UniProtKB">
        <authorList>
            <consortium name="Ensembl"/>
        </authorList>
    </citation>
    <scope>IDENTIFICATION</scope>
</reference>
<protein>
    <submittedName>
        <fullName evidence="6">Butyrophilin-like protein 10</fullName>
    </submittedName>
</protein>
<dbReference type="Ensembl" id="ENSAPOT00000022459.1">
    <property type="protein sequence ID" value="ENSAPOP00000014071.1"/>
    <property type="gene ID" value="ENSAPOG00000016903.1"/>
</dbReference>
<reference evidence="6" key="2">
    <citation type="submission" date="2025-09" db="UniProtKB">
        <authorList>
            <consortium name="Ensembl"/>
        </authorList>
    </citation>
    <scope>IDENTIFICATION</scope>
</reference>
<evidence type="ECO:0000313" key="6">
    <source>
        <dbReference type="Ensembl" id="ENSAPOP00000014071.1"/>
    </source>
</evidence>
<evidence type="ECO:0000256" key="1">
    <source>
        <dbReference type="ARBA" id="ARBA00004370"/>
    </source>
</evidence>
<keyword evidence="7" id="KW-1185">Reference proteome</keyword>
<proteinExistence type="predicted"/>
<dbReference type="InterPro" id="IPR053896">
    <property type="entry name" value="BTN3A2-like_Ig-C"/>
</dbReference>
<dbReference type="SUPFAM" id="SSF48726">
    <property type="entry name" value="Immunoglobulin"/>
    <property type="match status" value="2"/>
</dbReference>
<dbReference type="InterPro" id="IPR036179">
    <property type="entry name" value="Ig-like_dom_sf"/>
</dbReference>
<dbReference type="InParanoid" id="A0A3Q1F8H6"/>
<evidence type="ECO:0000313" key="7">
    <source>
        <dbReference type="Proteomes" id="UP000257200"/>
    </source>
</evidence>
<dbReference type="InterPro" id="IPR013106">
    <property type="entry name" value="Ig_V-set"/>
</dbReference>
<dbReference type="InterPro" id="IPR007110">
    <property type="entry name" value="Ig-like_dom"/>
</dbReference>
<comment type="subcellular location">
    <subcellularLocation>
        <location evidence="1">Membrane</location>
    </subcellularLocation>
</comment>
<dbReference type="STRING" id="80966.ENSAPOP00000014071"/>
<dbReference type="SMART" id="SM00406">
    <property type="entry name" value="IGv"/>
    <property type="match status" value="1"/>
</dbReference>
<dbReference type="InterPro" id="IPR013783">
    <property type="entry name" value="Ig-like_fold"/>
</dbReference>
<dbReference type="Gene3D" id="2.60.40.10">
    <property type="entry name" value="Immunoglobulins"/>
    <property type="match status" value="2"/>
</dbReference>
<keyword evidence="3" id="KW-0393">Immunoglobulin domain</keyword>
<dbReference type="GeneTree" id="ENSGT00940000173056"/>
<dbReference type="InterPro" id="IPR050504">
    <property type="entry name" value="IgSF_BTN/MOG"/>
</dbReference>
<dbReference type="GO" id="GO:0005102">
    <property type="term" value="F:signaling receptor binding"/>
    <property type="evidence" value="ECO:0007669"/>
    <property type="project" value="TreeGrafter"/>
</dbReference>
<evidence type="ECO:0000259" key="5">
    <source>
        <dbReference type="PROSITE" id="PS50835"/>
    </source>
</evidence>
<dbReference type="PROSITE" id="PS50835">
    <property type="entry name" value="IG_LIKE"/>
    <property type="match status" value="2"/>
</dbReference>
<dbReference type="GO" id="GO:0050852">
    <property type="term" value="P:T cell receptor signaling pathway"/>
    <property type="evidence" value="ECO:0007669"/>
    <property type="project" value="TreeGrafter"/>
</dbReference>